<feature type="transmembrane region" description="Helical" evidence="2">
    <location>
        <begin position="153"/>
        <end position="176"/>
    </location>
</feature>
<keyword evidence="2" id="KW-1133">Transmembrane helix</keyword>
<proteinExistence type="predicted"/>
<feature type="transmembrane region" description="Helical" evidence="2">
    <location>
        <begin position="379"/>
        <end position="405"/>
    </location>
</feature>
<feature type="compositionally biased region" description="Basic and acidic residues" evidence="1">
    <location>
        <begin position="547"/>
        <end position="560"/>
    </location>
</feature>
<feature type="transmembrane region" description="Helical" evidence="2">
    <location>
        <begin position="325"/>
        <end position="349"/>
    </location>
</feature>
<feature type="region of interest" description="Disordered" evidence="1">
    <location>
        <begin position="532"/>
        <end position="571"/>
    </location>
</feature>
<reference evidence="3" key="1">
    <citation type="journal article" date="2021" name="PeerJ">
        <title>Extensive microbial diversity within the chicken gut microbiome revealed by metagenomics and culture.</title>
        <authorList>
            <person name="Gilroy R."/>
            <person name="Ravi A."/>
            <person name="Getino M."/>
            <person name="Pursley I."/>
            <person name="Horton D.L."/>
            <person name="Alikhan N.F."/>
            <person name="Baker D."/>
            <person name="Gharbi K."/>
            <person name="Hall N."/>
            <person name="Watson M."/>
            <person name="Adriaenssens E.M."/>
            <person name="Foster-Nyarko E."/>
            <person name="Jarju S."/>
            <person name="Secka A."/>
            <person name="Antonio M."/>
            <person name="Oren A."/>
            <person name="Chaudhuri R.R."/>
            <person name="La Ragione R."/>
            <person name="Hildebrand F."/>
            <person name="Pallen M.J."/>
        </authorList>
    </citation>
    <scope>NUCLEOTIDE SEQUENCE</scope>
    <source>
        <strain evidence="3">ChiHjej13B12-24818</strain>
    </source>
</reference>
<comment type="caution">
    <text evidence="3">The sequence shown here is derived from an EMBL/GenBank/DDBJ whole genome shotgun (WGS) entry which is preliminary data.</text>
</comment>
<evidence type="ECO:0000256" key="1">
    <source>
        <dbReference type="SAM" id="MobiDB-lite"/>
    </source>
</evidence>
<evidence type="ECO:0000313" key="3">
    <source>
        <dbReference type="EMBL" id="HJB10738.1"/>
    </source>
</evidence>
<accession>A0A9D2LDT5</accession>
<keyword evidence="2" id="KW-0812">Transmembrane</keyword>
<feature type="transmembrane region" description="Helical" evidence="2">
    <location>
        <begin position="49"/>
        <end position="70"/>
    </location>
</feature>
<dbReference type="Proteomes" id="UP000823823">
    <property type="component" value="Unassembled WGS sequence"/>
</dbReference>
<dbReference type="EMBL" id="DWZH01000069">
    <property type="protein sequence ID" value="HJB10738.1"/>
    <property type="molecule type" value="Genomic_DNA"/>
</dbReference>
<feature type="transmembrane region" description="Helical" evidence="2">
    <location>
        <begin position="182"/>
        <end position="203"/>
    </location>
</feature>
<feature type="transmembrane region" description="Helical" evidence="2">
    <location>
        <begin position="411"/>
        <end position="434"/>
    </location>
</feature>
<feature type="transmembrane region" description="Helical" evidence="2">
    <location>
        <begin position="105"/>
        <end position="132"/>
    </location>
</feature>
<dbReference type="AlphaFoldDB" id="A0A9D2LDT5"/>
<reference evidence="3" key="2">
    <citation type="submission" date="2021-04" db="EMBL/GenBank/DDBJ databases">
        <authorList>
            <person name="Gilroy R."/>
        </authorList>
    </citation>
    <scope>NUCLEOTIDE SEQUENCE</scope>
    <source>
        <strain evidence="3">ChiHjej13B12-24818</strain>
    </source>
</reference>
<gene>
    <name evidence="3" type="ORF">H9786_09455</name>
</gene>
<keyword evidence="2" id="KW-0472">Membrane</keyword>
<sequence>MTPARDQPLAPLTNLPPPPQLPPEDPSLVLPAEIIAESRRTITRGLLRIAWAPALILIALWYVLLVLYVAGGSPTYWGLGALASLAEPTLLRTIMYQLGFTSSGLWMAFLLLPVGATVLSLLLLPLATAAIAGMNPRRHLSEAGFQREVATRITAVLMIPPLLTVAALPITVLLGVPQPWSGIGAGPLTALALAVVALQLTWVSIRGWVTAPRVLGIQSAAALETTARLDRDLDKRHAAALKVLAQDRRHLPPTPGTPQAAGALTPRGATTALALILRSSLTWVVPALMGLAWIVFGITDIVVTFSGISDLELNPGPSPLRWQALAAGLPLLGLSLLAIAMTPALAGLLSNGMRSQVTDQRTYPSWAHRARVNPWEQRVVNLTGWLNALIVLGATVVLGLALVLLDAVNGLAWVWMTLNVLVIAPLLGLAAAAAMRTGLRDVLYGPAGRYMRRDTEFALVAPDIGTRTERAEDPAVRAEMRRRLQEQDGDHSLEIFDLDTAGDRLWVDDSMPGARETQIRAVDIARGQLPDFGADDSPFAAPAHAGARRERHEAPSRQHDIPGSVADLREA</sequence>
<evidence type="ECO:0000256" key="2">
    <source>
        <dbReference type="SAM" id="Phobius"/>
    </source>
</evidence>
<feature type="region of interest" description="Disordered" evidence="1">
    <location>
        <begin position="1"/>
        <end position="21"/>
    </location>
</feature>
<protein>
    <submittedName>
        <fullName evidence="3">Uncharacterized protein</fullName>
    </submittedName>
</protein>
<organism evidence="3 4">
    <name type="scientific">Candidatus Brachybacterium merdavium</name>
    <dbReference type="NCBI Taxonomy" id="2838513"/>
    <lineage>
        <taxon>Bacteria</taxon>
        <taxon>Bacillati</taxon>
        <taxon>Actinomycetota</taxon>
        <taxon>Actinomycetes</taxon>
        <taxon>Micrococcales</taxon>
        <taxon>Dermabacteraceae</taxon>
        <taxon>Brachybacterium</taxon>
    </lineage>
</organism>
<evidence type="ECO:0000313" key="4">
    <source>
        <dbReference type="Proteomes" id="UP000823823"/>
    </source>
</evidence>
<feature type="transmembrane region" description="Helical" evidence="2">
    <location>
        <begin position="283"/>
        <end position="305"/>
    </location>
</feature>
<name>A0A9D2LDT5_9MICO</name>